<evidence type="ECO:0000256" key="4">
    <source>
        <dbReference type="RuleBase" id="RU003719"/>
    </source>
</evidence>
<proteinExistence type="inferred from homology"/>
<dbReference type="AlphaFoldDB" id="A0A239C8I8"/>
<keyword evidence="3" id="KW-0520">NAD</keyword>
<evidence type="ECO:0000256" key="1">
    <source>
        <dbReference type="ARBA" id="ARBA00005854"/>
    </source>
</evidence>
<dbReference type="Gene3D" id="3.40.50.720">
    <property type="entry name" value="NAD(P)-binding Rossmann-like Domain"/>
    <property type="match status" value="2"/>
</dbReference>
<dbReference type="GO" id="GO:0016616">
    <property type="term" value="F:oxidoreductase activity, acting on the CH-OH group of donors, NAD or NADP as acceptor"/>
    <property type="evidence" value="ECO:0007669"/>
    <property type="project" value="InterPro"/>
</dbReference>
<dbReference type="RefSeq" id="WP_089397536.1">
    <property type="nucleotide sequence ID" value="NZ_FZOT01000001.1"/>
</dbReference>
<dbReference type="Proteomes" id="UP000198284">
    <property type="component" value="Unassembled WGS sequence"/>
</dbReference>
<evidence type="ECO:0000256" key="3">
    <source>
        <dbReference type="ARBA" id="ARBA00023027"/>
    </source>
</evidence>
<evidence type="ECO:0000313" key="8">
    <source>
        <dbReference type="Proteomes" id="UP000198284"/>
    </source>
</evidence>
<feature type="domain" description="D-isomer specific 2-hydroxyacid dehydrogenase NAD-binding" evidence="6">
    <location>
        <begin position="111"/>
        <end position="285"/>
    </location>
</feature>
<reference evidence="7 8" key="1">
    <citation type="submission" date="2017-06" db="EMBL/GenBank/DDBJ databases">
        <authorList>
            <person name="Kim H.J."/>
            <person name="Triplett B.A."/>
        </authorList>
    </citation>
    <scope>NUCLEOTIDE SEQUENCE [LARGE SCALE GENOMIC DNA]</scope>
    <source>
        <strain evidence="7 8">U15</strain>
    </source>
</reference>
<gene>
    <name evidence="7" type="ORF">SAMN06265795_101322</name>
</gene>
<evidence type="ECO:0000259" key="5">
    <source>
        <dbReference type="Pfam" id="PF00389"/>
    </source>
</evidence>
<feature type="domain" description="D-isomer specific 2-hydroxyacid dehydrogenase catalytic" evidence="5">
    <location>
        <begin position="18"/>
        <end position="316"/>
    </location>
</feature>
<dbReference type="SUPFAM" id="SSF51735">
    <property type="entry name" value="NAD(P)-binding Rossmann-fold domains"/>
    <property type="match status" value="1"/>
</dbReference>
<dbReference type="InterPro" id="IPR050857">
    <property type="entry name" value="D-2-hydroxyacid_DH"/>
</dbReference>
<comment type="similarity">
    <text evidence="1 4">Belongs to the D-isomer specific 2-hydroxyacid dehydrogenase family.</text>
</comment>
<dbReference type="EMBL" id="FZOT01000001">
    <property type="protein sequence ID" value="SNS16565.1"/>
    <property type="molecule type" value="Genomic_DNA"/>
</dbReference>
<dbReference type="CDD" id="cd12169">
    <property type="entry name" value="PGDH_like_1"/>
    <property type="match status" value="1"/>
</dbReference>
<evidence type="ECO:0000313" key="7">
    <source>
        <dbReference type="EMBL" id="SNS16565.1"/>
    </source>
</evidence>
<dbReference type="GO" id="GO:0051287">
    <property type="term" value="F:NAD binding"/>
    <property type="evidence" value="ECO:0007669"/>
    <property type="project" value="InterPro"/>
</dbReference>
<dbReference type="InterPro" id="IPR006140">
    <property type="entry name" value="D-isomer_DH_NAD-bd"/>
</dbReference>
<evidence type="ECO:0000259" key="6">
    <source>
        <dbReference type="Pfam" id="PF02826"/>
    </source>
</evidence>
<organism evidence="7 8">
    <name type="scientific">Noviherbaspirillum humi</name>
    <dbReference type="NCBI Taxonomy" id="1688639"/>
    <lineage>
        <taxon>Bacteria</taxon>
        <taxon>Pseudomonadati</taxon>
        <taxon>Pseudomonadota</taxon>
        <taxon>Betaproteobacteria</taxon>
        <taxon>Burkholderiales</taxon>
        <taxon>Oxalobacteraceae</taxon>
        <taxon>Noviherbaspirillum</taxon>
    </lineage>
</organism>
<dbReference type="OrthoDB" id="9805416at2"/>
<dbReference type="InterPro" id="IPR006139">
    <property type="entry name" value="D-isomer_2_OHA_DH_cat_dom"/>
</dbReference>
<dbReference type="PANTHER" id="PTHR42789">
    <property type="entry name" value="D-ISOMER SPECIFIC 2-HYDROXYACID DEHYDROGENASE FAMILY PROTEIN (AFU_ORTHOLOGUE AFUA_6G10090)"/>
    <property type="match status" value="1"/>
</dbReference>
<keyword evidence="2 4" id="KW-0560">Oxidoreductase</keyword>
<sequence>MRIAIPDDYQNVIQKLDCFSVLQGHEVTVYHDTVSDIDQLAARFADAECLVLTRERTRITAELLERLPKLKLISQTGKAGEHIDLKACTARGVAVVEGFGSPVAPAELTWALIMASRRHLVQSAQDMKQGKWQTTIGTALHGQRLGIWSYGKIGKMIAGYGKAFGMRVWAWGGEKSRQAAIADGFEAAPSREAFFRESDVISLHIRLLAATRGIVTLQDLQMMKPDALITNTSRAELIAPGALEAALSSGRPGFAAIDVYEQEPMLDPDHPLLQMPNVLCTPHLGYVEKNGYELYFGTAFRNVLDFAAGTPKNVANPEVLGKA</sequence>
<dbReference type="Pfam" id="PF02826">
    <property type="entry name" value="2-Hacid_dh_C"/>
    <property type="match status" value="1"/>
</dbReference>
<protein>
    <submittedName>
        <fullName evidence="7">D-3-phosphoglycerate dehydrogenase</fullName>
    </submittedName>
</protein>
<dbReference type="Pfam" id="PF00389">
    <property type="entry name" value="2-Hacid_dh"/>
    <property type="match status" value="1"/>
</dbReference>
<evidence type="ECO:0000256" key="2">
    <source>
        <dbReference type="ARBA" id="ARBA00023002"/>
    </source>
</evidence>
<accession>A0A239C8I8</accession>
<dbReference type="InterPro" id="IPR036291">
    <property type="entry name" value="NAD(P)-bd_dom_sf"/>
</dbReference>
<keyword evidence="8" id="KW-1185">Reference proteome</keyword>
<dbReference type="SUPFAM" id="SSF52283">
    <property type="entry name" value="Formate/glycerate dehydrogenase catalytic domain-like"/>
    <property type="match status" value="1"/>
</dbReference>
<dbReference type="PANTHER" id="PTHR42789:SF1">
    <property type="entry name" value="D-ISOMER SPECIFIC 2-HYDROXYACID DEHYDROGENASE FAMILY PROTEIN (AFU_ORTHOLOGUE AFUA_6G10090)"/>
    <property type="match status" value="1"/>
</dbReference>
<name>A0A239C8I8_9BURK</name>